<dbReference type="AlphaFoldDB" id="A0A544VY49"/>
<dbReference type="EMBL" id="VIFX01000025">
    <property type="protein sequence ID" value="TQR84910.1"/>
    <property type="molecule type" value="Genomic_DNA"/>
</dbReference>
<gene>
    <name evidence="2" type="ORF">D8S82_19065</name>
</gene>
<sequence length="123" mass="13561">MTATERTLELLARNLQEVFGEGDTRRRRAAIEDFYTDDCVVVTPDGTYVGHDALNEFAGDLRATHPDYVYTPSGKPQVVQDAGIVAWGSGPRNEVPEYTGLDVLLVRDGKIATLYVFLNPTLS</sequence>
<evidence type="ECO:0000313" key="2">
    <source>
        <dbReference type="EMBL" id="TQR84910.1"/>
    </source>
</evidence>
<reference evidence="2 3" key="1">
    <citation type="submission" date="2018-10" db="EMBL/GenBank/DDBJ databases">
        <title>Draft genome of Mycobacterium hodleri strain B.</title>
        <authorList>
            <person name="Amande T.J."/>
            <person name="Mcgenity T.J."/>
        </authorList>
    </citation>
    <scope>NUCLEOTIDE SEQUENCE [LARGE SCALE GENOMIC DNA]</scope>
    <source>
        <strain evidence="2 3">B</strain>
    </source>
</reference>
<evidence type="ECO:0000259" key="1">
    <source>
        <dbReference type="Pfam" id="PF12680"/>
    </source>
</evidence>
<accession>A0A544VY49</accession>
<keyword evidence="3" id="KW-1185">Reference proteome</keyword>
<dbReference type="InterPro" id="IPR037401">
    <property type="entry name" value="SnoaL-like"/>
</dbReference>
<dbReference type="RefSeq" id="WP_142553607.1">
    <property type="nucleotide sequence ID" value="NZ_VIFX01000025.1"/>
</dbReference>
<dbReference type="Gene3D" id="3.10.450.50">
    <property type="match status" value="1"/>
</dbReference>
<name>A0A544VY49_9MYCO</name>
<dbReference type="Pfam" id="PF12680">
    <property type="entry name" value="SnoaL_2"/>
    <property type="match status" value="1"/>
</dbReference>
<comment type="caution">
    <text evidence="2">The sequence shown here is derived from an EMBL/GenBank/DDBJ whole genome shotgun (WGS) entry which is preliminary data.</text>
</comment>
<proteinExistence type="predicted"/>
<feature type="domain" description="SnoaL-like" evidence="1">
    <location>
        <begin position="20"/>
        <end position="112"/>
    </location>
</feature>
<dbReference type="InterPro" id="IPR032710">
    <property type="entry name" value="NTF2-like_dom_sf"/>
</dbReference>
<evidence type="ECO:0000313" key="3">
    <source>
        <dbReference type="Proteomes" id="UP000315759"/>
    </source>
</evidence>
<organism evidence="2 3">
    <name type="scientific">Mycolicibacterium hodleri</name>
    <dbReference type="NCBI Taxonomy" id="49897"/>
    <lineage>
        <taxon>Bacteria</taxon>
        <taxon>Bacillati</taxon>
        <taxon>Actinomycetota</taxon>
        <taxon>Actinomycetes</taxon>
        <taxon>Mycobacteriales</taxon>
        <taxon>Mycobacteriaceae</taxon>
        <taxon>Mycolicibacterium</taxon>
    </lineage>
</organism>
<dbReference type="SUPFAM" id="SSF54427">
    <property type="entry name" value="NTF2-like"/>
    <property type="match status" value="1"/>
</dbReference>
<dbReference type="Proteomes" id="UP000315759">
    <property type="component" value="Unassembled WGS sequence"/>
</dbReference>
<protein>
    <submittedName>
        <fullName evidence="2">Nuclear transport factor 2 family protein</fullName>
    </submittedName>
</protein>